<proteinExistence type="predicted"/>
<evidence type="ECO:0000256" key="8">
    <source>
        <dbReference type="SAM" id="SignalP"/>
    </source>
</evidence>
<dbReference type="EMBL" id="CAJOBJ010002766">
    <property type="protein sequence ID" value="CAF3939463.1"/>
    <property type="molecule type" value="Genomic_DNA"/>
</dbReference>
<organism evidence="10 11">
    <name type="scientific">Rotaria magnacalcarata</name>
    <dbReference type="NCBI Taxonomy" id="392030"/>
    <lineage>
        <taxon>Eukaryota</taxon>
        <taxon>Metazoa</taxon>
        <taxon>Spiralia</taxon>
        <taxon>Gnathifera</taxon>
        <taxon>Rotifera</taxon>
        <taxon>Eurotatoria</taxon>
        <taxon>Bdelloidea</taxon>
        <taxon>Philodinida</taxon>
        <taxon>Philodinidae</taxon>
        <taxon>Rotaria</taxon>
    </lineage>
</organism>
<dbReference type="InterPro" id="IPR001828">
    <property type="entry name" value="ANF_lig-bd_rcpt"/>
</dbReference>
<feature type="signal peptide" evidence="8">
    <location>
        <begin position="1"/>
        <end position="27"/>
    </location>
</feature>
<keyword evidence="6" id="KW-0325">Glycoprotein</keyword>
<feature type="domain" description="Receptor ligand binding region" evidence="9">
    <location>
        <begin position="102"/>
        <end position="409"/>
    </location>
</feature>
<comment type="caution">
    <text evidence="10">The sequence shown here is derived from an EMBL/GenBank/DDBJ whole genome shotgun (WGS) entry which is preliminary data.</text>
</comment>
<dbReference type="GO" id="GO:0004930">
    <property type="term" value="F:G protein-coupled receptor activity"/>
    <property type="evidence" value="ECO:0007669"/>
    <property type="project" value="InterPro"/>
</dbReference>
<evidence type="ECO:0000259" key="9">
    <source>
        <dbReference type="Pfam" id="PF01094"/>
    </source>
</evidence>
<dbReference type="InterPro" id="IPR015683">
    <property type="entry name" value="Ionotropic_Glu_rcpt"/>
</dbReference>
<dbReference type="GO" id="GO:0016020">
    <property type="term" value="C:membrane"/>
    <property type="evidence" value="ECO:0007669"/>
    <property type="project" value="UniProtKB-SubCell"/>
</dbReference>
<evidence type="ECO:0000256" key="5">
    <source>
        <dbReference type="ARBA" id="ARBA00023170"/>
    </source>
</evidence>
<feature type="region of interest" description="Disordered" evidence="7">
    <location>
        <begin position="573"/>
        <end position="592"/>
    </location>
</feature>
<dbReference type="Pfam" id="PF01094">
    <property type="entry name" value="ANF_receptor"/>
    <property type="match status" value="1"/>
</dbReference>
<dbReference type="AlphaFoldDB" id="A0A8S2M6P0"/>
<dbReference type="PANTHER" id="PTHR34836">
    <property type="entry name" value="OS06G0188250 PROTEIN"/>
    <property type="match status" value="1"/>
</dbReference>
<evidence type="ECO:0000256" key="4">
    <source>
        <dbReference type="ARBA" id="ARBA00023136"/>
    </source>
</evidence>
<keyword evidence="4" id="KW-0472">Membrane</keyword>
<evidence type="ECO:0000256" key="7">
    <source>
        <dbReference type="SAM" id="MobiDB-lite"/>
    </source>
</evidence>
<dbReference type="Gene3D" id="3.40.50.2300">
    <property type="match status" value="3"/>
</dbReference>
<keyword evidence="2" id="KW-0812">Transmembrane</keyword>
<dbReference type="SUPFAM" id="SSF53822">
    <property type="entry name" value="Periplasmic binding protein-like I"/>
    <property type="match status" value="1"/>
</dbReference>
<dbReference type="PANTHER" id="PTHR34836:SF7">
    <property type="entry name" value="RECEPTOR LIGAND BINDING REGION DOMAIN-CONTAINING PROTEIN"/>
    <property type="match status" value="1"/>
</dbReference>
<feature type="chain" id="PRO_5035826595" description="Receptor ligand binding region domain-containing protein" evidence="8">
    <location>
        <begin position="28"/>
        <end position="592"/>
    </location>
</feature>
<dbReference type="PRINTS" id="PR00248">
    <property type="entry name" value="GPCRMGR"/>
</dbReference>
<comment type="subcellular location">
    <subcellularLocation>
        <location evidence="1">Membrane</location>
        <topology evidence="1">Multi-pass membrane protein</topology>
    </subcellularLocation>
</comment>
<sequence>MLLFWNIQWHFLRILCIQLHVTYYVRAIWPSPNTSNVKLLGIFENASSSSESAELYIHSQAMFKSAVILSQEYNITIEDKYIEWHSIETVGHGIETLRDTCKVLSISNVAGIVGPGLSSEAHVIASFAKTIGIPAISYSATDPDLSDRSDYPNFYRTIPSDKIAAKAIVKLFEKFHWKSCILIYQNDAFGMGGNKIITDELNKNNLTVRGSIIFSISTLHMQEDFHKYLLESESRIVILWIQSNYIPLVLKEALKYDVVGPEFIWILSSSISLDSFDRSYENLIGLLTVEPVAGISVNASINTTLLDAAYKVWQKYESETFPVSSKVHSYALFAFDATWLLVQSLQKLCSTIKTNSSSSSSSPSSSCLSFSELSFCFDRRFSQSDLLLNTINHMEFLGVSGPIKFDSNNLTDPVNGPYYYVQNLQFFTNGLHFVPVLKYGSSNDWTSIEPTNTIFWPGNSSKIPNDHPMIKDVNILSLQESGELDELKRKWFQKKTCPDLSEASSELQILPVGGIMDYASTYYAWDGARRRACGAQPVSMRTFLSVLSTQDLLENGTTTLFNVFEEINRCPPVRSGRPVRSARPTGPGPQRR</sequence>
<dbReference type="InterPro" id="IPR000337">
    <property type="entry name" value="GPCR_3"/>
</dbReference>
<keyword evidence="5" id="KW-0675">Receptor</keyword>
<name>A0A8S2M6P0_9BILA</name>
<dbReference type="Proteomes" id="UP000681720">
    <property type="component" value="Unassembled WGS sequence"/>
</dbReference>
<reference evidence="10" key="1">
    <citation type="submission" date="2021-02" db="EMBL/GenBank/DDBJ databases">
        <authorList>
            <person name="Nowell W R."/>
        </authorList>
    </citation>
    <scope>NUCLEOTIDE SEQUENCE</scope>
</reference>
<evidence type="ECO:0000256" key="3">
    <source>
        <dbReference type="ARBA" id="ARBA00022989"/>
    </source>
</evidence>
<accession>A0A8S2M6P0</accession>
<keyword evidence="3" id="KW-1133">Transmembrane helix</keyword>
<gene>
    <name evidence="10" type="ORF">GIL414_LOCUS8499</name>
</gene>
<evidence type="ECO:0000256" key="6">
    <source>
        <dbReference type="ARBA" id="ARBA00023180"/>
    </source>
</evidence>
<dbReference type="InterPro" id="IPR028082">
    <property type="entry name" value="Peripla_BP_I"/>
</dbReference>
<keyword evidence="8" id="KW-0732">Signal</keyword>
<protein>
    <recommendedName>
        <fullName evidence="9">Receptor ligand binding region domain-containing protein</fullName>
    </recommendedName>
</protein>
<evidence type="ECO:0000313" key="11">
    <source>
        <dbReference type="Proteomes" id="UP000681720"/>
    </source>
</evidence>
<evidence type="ECO:0000256" key="2">
    <source>
        <dbReference type="ARBA" id="ARBA00022692"/>
    </source>
</evidence>
<evidence type="ECO:0000313" key="10">
    <source>
        <dbReference type="EMBL" id="CAF3939463.1"/>
    </source>
</evidence>
<evidence type="ECO:0000256" key="1">
    <source>
        <dbReference type="ARBA" id="ARBA00004141"/>
    </source>
</evidence>